<dbReference type="Proteomes" id="UP000589620">
    <property type="component" value="Unassembled WGS sequence"/>
</dbReference>
<reference evidence="1 2" key="1">
    <citation type="submission" date="2020-07" db="EMBL/GenBank/DDBJ databases">
        <title>Sequencing the genomes of 1000 actinobacteria strains.</title>
        <authorList>
            <person name="Klenk H.-P."/>
        </authorList>
    </citation>
    <scope>NUCLEOTIDE SEQUENCE [LARGE SCALE GENOMIC DNA]</scope>
    <source>
        <strain evidence="1 2">DSM 23871</strain>
    </source>
</reference>
<evidence type="ECO:0000313" key="2">
    <source>
        <dbReference type="Proteomes" id="UP000589620"/>
    </source>
</evidence>
<dbReference type="InterPro" id="IPR035923">
    <property type="entry name" value="TT1751-like_sf"/>
</dbReference>
<name>A0A852T384_9MICO</name>
<gene>
    <name evidence="1" type="ORF">BJ963_003156</name>
</gene>
<protein>
    <recommendedName>
        <fullName evidence="3">DUF302 domain-containing protein</fullName>
    </recommendedName>
</protein>
<dbReference type="RefSeq" id="WP_179457493.1">
    <property type="nucleotide sequence ID" value="NZ_BAAAPX010000001.1"/>
</dbReference>
<evidence type="ECO:0008006" key="3">
    <source>
        <dbReference type="Google" id="ProtNLM"/>
    </source>
</evidence>
<proteinExistence type="predicted"/>
<organism evidence="1 2">
    <name type="scientific">Leifsonia soli</name>
    <dbReference type="NCBI Taxonomy" id="582665"/>
    <lineage>
        <taxon>Bacteria</taxon>
        <taxon>Bacillati</taxon>
        <taxon>Actinomycetota</taxon>
        <taxon>Actinomycetes</taxon>
        <taxon>Micrococcales</taxon>
        <taxon>Microbacteriaceae</taxon>
        <taxon>Leifsonia</taxon>
    </lineage>
</organism>
<keyword evidence="2" id="KW-1185">Reference proteome</keyword>
<dbReference type="EMBL" id="JACCBJ010000001">
    <property type="protein sequence ID" value="NYD75637.1"/>
    <property type="molecule type" value="Genomic_DNA"/>
</dbReference>
<accession>A0A852T384</accession>
<comment type="caution">
    <text evidence="1">The sequence shown here is derived from an EMBL/GenBank/DDBJ whole genome shotgun (WGS) entry which is preliminary data.</text>
</comment>
<sequence length="176" mass="19348">MALPATERIVPVSVQRIELEAAVAFGTLRRAFEAEVPPLDVTRLRELLSSGADWRRLTLETAGPGIHRFVRFWTDHPTPVMRVGGADIASAVYLIGDYATAARMFRHDAGTLLYTPIRVELHASRTGGTVLSVDQPSSRLGSFGNNKVTQAGFELDRMLGDLIEELGLPRPSVLRR</sequence>
<dbReference type="AlphaFoldDB" id="A0A852T384"/>
<dbReference type="SUPFAM" id="SSF103247">
    <property type="entry name" value="TT1751-like"/>
    <property type="match status" value="1"/>
</dbReference>
<evidence type="ECO:0000313" key="1">
    <source>
        <dbReference type="EMBL" id="NYD75637.1"/>
    </source>
</evidence>